<dbReference type="Proteomes" id="UP001319180">
    <property type="component" value="Unassembled WGS sequence"/>
</dbReference>
<sequence>MNYYVYAIRSYSRNYIYVGLTDNPERRLHQYNTGLNRTTKPYAPFSLIWSETFPYRQEARNREKYLKSGVGKEFLKSLLPR</sequence>
<protein>
    <submittedName>
        <fullName evidence="2">GIY-YIG nuclease family protein</fullName>
    </submittedName>
</protein>
<dbReference type="PROSITE" id="PS50164">
    <property type="entry name" value="GIY_YIG"/>
    <property type="match status" value="1"/>
</dbReference>
<dbReference type="Pfam" id="PF01541">
    <property type="entry name" value="GIY-YIG"/>
    <property type="match status" value="1"/>
</dbReference>
<dbReference type="InterPro" id="IPR035901">
    <property type="entry name" value="GIY-YIG_endonuc_sf"/>
</dbReference>
<evidence type="ECO:0000259" key="1">
    <source>
        <dbReference type="PROSITE" id="PS50164"/>
    </source>
</evidence>
<dbReference type="AlphaFoldDB" id="A0AAP2GJJ5"/>
<dbReference type="CDD" id="cd10449">
    <property type="entry name" value="GIY-YIG_SLX1_like"/>
    <property type="match status" value="1"/>
</dbReference>
<dbReference type="Gene3D" id="3.40.1440.10">
    <property type="entry name" value="GIY-YIG endonuclease"/>
    <property type="match status" value="1"/>
</dbReference>
<accession>A0AAP2GJJ5</accession>
<evidence type="ECO:0000313" key="2">
    <source>
        <dbReference type="EMBL" id="MBT1689466.1"/>
    </source>
</evidence>
<reference evidence="2 3" key="1">
    <citation type="submission" date="2021-05" db="EMBL/GenBank/DDBJ databases">
        <title>A Polyphasic approach of four new species of the genus Ohtaekwangia: Ohtaekwangia histidinii sp. nov., Ohtaekwangia cretensis sp. nov., Ohtaekwangia indiensis sp. nov., Ohtaekwangia reichenbachii sp. nov. from diverse environment.</title>
        <authorList>
            <person name="Octaviana S."/>
        </authorList>
    </citation>
    <scope>NUCLEOTIDE SEQUENCE [LARGE SCALE GENOMIC DNA]</scope>
    <source>
        <strain evidence="2 3">PWU37</strain>
    </source>
</reference>
<dbReference type="RefSeq" id="WP_254092688.1">
    <property type="nucleotide sequence ID" value="NZ_JAHESC010000042.1"/>
</dbReference>
<keyword evidence="3" id="KW-1185">Reference proteome</keyword>
<name>A0AAP2GJJ5_9BACT</name>
<gene>
    <name evidence="2" type="ORF">KK078_23080</name>
</gene>
<feature type="domain" description="GIY-YIG" evidence="1">
    <location>
        <begin position="1"/>
        <end position="76"/>
    </location>
</feature>
<evidence type="ECO:0000313" key="3">
    <source>
        <dbReference type="Proteomes" id="UP001319180"/>
    </source>
</evidence>
<dbReference type="EMBL" id="JAHESC010000042">
    <property type="protein sequence ID" value="MBT1689466.1"/>
    <property type="molecule type" value="Genomic_DNA"/>
</dbReference>
<organism evidence="2 3">
    <name type="scientific">Dawidia soli</name>
    <dbReference type="NCBI Taxonomy" id="2782352"/>
    <lineage>
        <taxon>Bacteria</taxon>
        <taxon>Pseudomonadati</taxon>
        <taxon>Bacteroidota</taxon>
        <taxon>Cytophagia</taxon>
        <taxon>Cytophagales</taxon>
        <taxon>Chryseotaleaceae</taxon>
        <taxon>Dawidia</taxon>
    </lineage>
</organism>
<dbReference type="SUPFAM" id="SSF82771">
    <property type="entry name" value="GIY-YIG endonuclease"/>
    <property type="match status" value="1"/>
</dbReference>
<comment type="caution">
    <text evidence="2">The sequence shown here is derived from an EMBL/GenBank/DDBJ whole genome shotgun (WGS) entry which is preliminary data.</text>
</comment>
<dbReference type="InterPro" id="IPR000305">
    <property type="entry name" value="GIY-YIG_endonuc"/>
</dbReference>
<proteinExistence type="predicted"/>